<feature type="transmembrane region" description="Helical" evidence="1">
    <location>
        <begin position="39"/>
        <end position="59"/>
    </location>
</feature>
<dbReference type="RefSeq" id="WP_136495798.1">
    <property type="nucleotide sequence ID" value="NZ_CP046052.1"/>
</dbReference>
<sequence>MNEMAQLALPTVAGVLLGALFFGGLWFTVRKGLRSDRPALWFMGSLMARMAVALGGFYLVSGGRWDRLAACLVGFLCARFVLTRMIEHSGASREDSLAP</sequence>
<dbReference type="NCBIfam" id="TIGR03165">
    <property type="entry name" value="F1F0_chp_2"/>
    <property type="match status" value="1"/>
</dbReference>
<feature type="transmembrane region" description="Helical" evidence="1">
    <location>
        <begin position="6"/>
        <end position="27"/>
    </location>
</feature>
<keyword evidence="1" id="KW-0812">Transmembrane</keyword>
<evidence type="ECO:0000256" key="1">
    <source>
        <dbReference type="SAM" id="Phobius"/>
    </source>
</evidence>
<dbReference type="InterPro" id="IPR017581">
    <property type="entry name" value="AtpR-like"/>
</dbReference>
<dbReference type="Pfam" id="PF12966">
    <property type="entry name" value="AtpR"/>
    <property type="match status" value="1"/>
</dbReference>
<evidence type="ECO:0000313" key="2">
    <source>
        <dbReference type="EMBL" id="QGM45517.1"/>
    </source>
</evidence>
<reference evidence="2 3" key="1">
    <citation type="submission" date="2019-11" db="EMBL/GenBank/DDBJ databases">
        <title>The genome sequence of Methylocystis heyeri.</title>
        <authorList>
            <person name="Oshkin I.Y."/>
            <person name="Miroshnikov K."/>
            <person name="Dedysh S.N."/>
        </authorList>
    </citation>
    <scope>NUCLEOTIDE SEQUENCE [LARGE SCALE GENOMIC DNA]</scope>
    <source>
        <strain evidence="2 3">H2</strain>
    </source>
</reference>
<name>A0A6B8KCV9_9HYPH</name>
<dbReference type="KEGG" id="mhey:H2LOC_007295"/>
<proteinExistence type="predicted"/>
<accession>A0A6B8KCV9</accession>
<keyword evidence="1" id="KW-1133">Transmembrane helix</keyword>
<dbReference type="Proteomes" id="UP000309061">
    <property type="component" value="Chromosome"/>
</dbReference>
<dbReference type="AlphaFoldDB" id="A0A6B8KCV9"/>
<dbReference type="EMBL" id="CP046052">
    <property type="protein sequence ID" value="QGM45517.1"/>
    <property type="molecule type" value="Genomic_DNA"/>
</dbReference>
<keyword evidence="3" id="KW-1185">Reference proteome</keyword>
<evidence type="ECO:0000313" key="3">
    <source>
        <dbReference type="Proteomes" id="UP000309061"/>
    </source>
</evidence>
<protein>
    <submittedName>
        <fullName evidence="2">ATP synthase subunit I</fullName>
    </submittedName>
</protein>
<organism evidence="2 3">
    <name type="scientific">Methylocystis heyeri</name>
    <dbReference type="NCBI Taxonomy" id="391905"/>
    <lineage>
        <taxon>Bacteria</taxon>
        <taxon>Pseudomonadati</taxon>
        <taxon>Pseudomonadota</taxon>
        <taxon>Alphaproteobacteria</taxon>
        <taxon>Hyphomicrobiales</taxon>
        <taxon>Methylocystaceae</taxon>
        <taxon>Methylocystis</taxon>
    </lineage>
</organism>
<dbReference type="OrthoDB" id="467414at2"/>
<gene>
    <name evidence="2" type="ORF">H2LOC_007295</name>
</gene>
<keyword evidence="1" id="KW-0472">Membrane</keyword>